<comment type="caution">
    <text evidence="1">The sequence shown here is derived from an EMBL/GenBank/DDBJ whole genome shotgun (WGS) entry which is preliminary data.</text>
</comment>
<accession>A0A0F8WAR1</accession>
<dbReference type="InterPro" id="IPR032675">
    <property type="entry name" value="LRR_dom_sf"/>
</dbReference>
<protein>
    <submittedName>
        <fullName evidence="1">Uncharacterized protein</fullName>
    </submittedName>
</protein>
<proteinExistence type="predicted"/>
<reference evidence="1" key="1">
    <citation type="journal article" date="2015" name="Nature">
        <title>Complex archaea that bridge the gap between prokaryotes and eukaryotes.</title>
        <authorList>
            <person name="Spang A."/>
            <person name="Saw J.H."/>
            <person name="Jorgensen S.L."/>
            <person name="Zaremba-Niedzwiedzka K."/>
            <person name="Martijn J."/>
            <person name="Lind A.E."/>
            <person name="van Eijk R."/>
            <person name="Schleper C."/>
            <person name="Guy L."/>
            <person name="Ettema T.J."/>
        </authorList>
    </citation>
    <scope>NUCLEOTIDE SEQUENCE</scope>
</reference>
<dbReference type="AlphaFoldDB" id="A0A0F8WAR1"/>
<evidence type="ECO:0000313" key="1">
    <source>
        <dbReference type="EMBL" id="KKK53857.1"/>
    </source>
</evidence>
<organism evidence="1">
    <name type="scientific">marine sediment metagenome</name>
    <dbReference type="NCBI Taxonomy" id="412755"/>
    <lineage>
        <taxon>unclassified sequences</taxon>
        <taxon>metagenomes</taxon>
        <taxon>ecological metagenomes</taxon>
    </lineage>
</organism>
<sequence>DVLAGVEDAEIIDKILVEKYYKYIDEDFKKSKGFDSDAEAMMDLFSAPKEPEGIYDYHKVEVTLKDIVPRKPNGKIEITYMGDEIFKVEFQRDNGGAKDSDMKKQNVVIEDGVLDLSFSEITGKGLAYLENPEEIEVLDLAGTDVTDTELKNLNLYSNLISLNLNYSHITGKGFEGVKLDKLKSLHMEYSTYQDQYLKNLSNFENLNVIFLIRTNISDISGLQNLKKLWHLNLSASPISDMGLKDIAKLENLEDGYVEDVILY</sequence>
<dbReference type="SUPFAM" id="SSF52047">
    <property type="entry name" value="RNI-like"/>
    <property type="match status" value="1"/>
</dbReference>
<name>A0A0F8WAR1_9ZZZZ</name>
<feature type="non-terminal residue" evidence="1">
    <location>
        <position position="1"/>
    </location>
</feature>
<dbReference type="EMBL" id="LAZR01066295">
    <property type="protein sequence ID" value="KKK53857.1"/>
    <property type="molecule type" value="Genomic_DNA"/>
</dbReference>
<gene>
    <name evidence="1" type="ORF">LCGC14_3090580</name>
</gene>
<dbReference type="Gene3D" id="3.80.10.10">
    <property type="entry name" value="Ribonuclease Inhibitor"/>
    <property type="match status" value="1"/>
</dbReference>